<proteinExistence type="predicted"/>
<keyword evidence="3" id="KW-1185">Reference proteome</keyword>
<organism evidence="2 3">
    <name type="scientific">Roseateles saccharophilus</name>
    <name type="common">Pseudomonas saccharophila</name>
    <dbReference type="NCBI Taxonomy" id="304"/>
    <lineage>
        <taxon>Bacteria</taxon>
        <taxon>Pseudomonadati</taxon>
        <taxon>Pseudomonadota</taxon>
        <taxon>Betaproteobacteria</taxon>
        <taxon>Burkholderiales</taxon>
        <taxon>Sphaerotilaceae</taxon>
        <taxon>Roseateles</taxon>
    </lineage>
</organism>
<feature type="transmembrane region" description="Helical" evidence="1">
    <location>
        <begin position="104"/>
        <end position="122"/>
    </location>
</feature>
<feature type="transmembrane region" description="Helical" evidence="1">
    <location>
        <begin position="73"/>
        <end position="98"/>
    </location>
</feature>
<keyword evidence="1" id="KW-0812">Transmembrane</keyword>
<evidence type="ECO:0000256" key="1">
    <source>
        <dbReference type="SAM" id="Phobius"/>
    </source>
</evidence>
<evidence type="ECO:0000313" key="3">
    <source>
        <dbReference type="Proteomes" id="UP001180453"/>
    </source>
</evidence>
<comment type="caution">
    <text evidence="2">The sequence shown here is derived from an EMBL/GenBank/DDBJ whole genome shotgun (WGS) entry which is preliminary data.</text>
</comment>
<keyword evidence="1" id="KW-1133">Transmembrane helix</keyword>
<dbReference type="EMBL" id="JAVDXU010000001">
    <property type="protein sequence ID" value="MDR7267809.1"/>
    <property type="molecule type" value="Genomic_DNA"/>
</dbReference>
<sequence length="151" mass="17217">MGWVRFRRKSTDLEAAQERFSLGPAATQKQKLGWLACQVPDLQVHYAALVRNGKVADTPEGLGLYRARHRRHVAYLIFALVVGWEWFIFVTMAIRGIIEIAELIGYMAGALLFSFWLTRNLFTALRADQRAVDQVNARLQPQATTGKSLRW</sequence>
<keyword evidence="1" id="KW-0472">Membrane</keyword>
<name>A0ABU1YG34_ROSSA</name>
<dbReference type="RefSeq" id="WP_310260238.1">
    <property type="nucleotide sequence ID" value="NZ_JAVDXU010000001.1"/>
</dbReference>
<accession>A0ABU1YG34</accession>
<gene>
    <name evidence="2" type="ORF">J2X20_000438</name>
</gene>
<reference evidence="2 3" key="1">
    <citation type="submission" date="2023-07" db="EMBL/GenBank/DDBJ databases">
        <title>Sorghum-associated microbial communities from plants grown in Nebraska, USA.</title>
        <authorList>
            <person name="Schachtman D."/>
        </authorList>
    </citation>
    <scope>NUCLEOTIDE SEQUENCE [LARGE SCALE GENOMIC DNA]</scope>
    <source>
        <strain evidence="2 3">BE314</strain>
    </source>
</reference>
<evidence type="ECO:0000313" key="2">
    <source>
        <dbReference type="EMBL" id="MDR7267809.1"/>
    </source>
</evidence>
<protein>
    <submittedName>
        <fullName evidence="2">Zona occludens toxin (Predicted ATPase)</fullName>
    </submittedName>
</protein>
<dbReference type="Proteomes" id="UP001180453">
    <property type="component" value="Unassembled WGS sequence"/>
</dbReference>